<feature type="domain" description="N-acetyltransferase" evidence="1">
    <location>
        <begin position="2"/>
        <end position="145"/>
    </location>
</feature>
<dbReference type="GO" id="GO:0004343">
    <property type="term" value="F:glucosamine 6-phosphate N-acetyltransferase activity"/>
    <property type="evidence" value="ECO:0007669"/>
    <property type="project" value="TreeGrafter"/>
</dbReference>
<keyword evidence="3" id="KW-1185">Reference proteome</keyword>
<dbReference type="PROSITE" id="PS51186">
    <property type="entry name" value="GNAT"/>
    <property type="match status" value="1"/>
</dbReference>
<dbReference type="PANTHER" id="PTHR13355:SF9">
    <property type="entry name" value="ACETYLTRANSFERASE BSU40680-RELATED"/>
    <property type="match status" value="1"/>
</dbReference>
<dbReference type="OrthoDB" id="9796171at2"/>
<evidence type="ECO:0000259" key="1">
    <source>
        <dbReference type="PROSITE" id="PS51186"/>
    </source>
</evidence>
<name>A0A285P7A1_9BACI</name>
<sequence length="150" mass="16986">MNTYKVITTEKDFEKAKAIRTAVFVEEQGVPHEDEFDHFDVLGGACQHLLIFHDGEAAGTGRLRFVGNYGKLERICMRKEFRKHGLGSVIIESLEELVRQAGKTKFKLHAQVQASGFYRKLGYVEASEVFDEDGIPHVVMEKQEQTATIL</sequence>
<dbReference type="Pfam" id="PF13673">
    <property type="entry name" value="Acetyltransf_10"/>
    <property type="match status" value="1"/>
</dbReference>
<dbReference type="RefSeq" id="WP_097042976.1">
    <property type="nucleotide sequence ID" value="NZ_OBEK01000004.1"/>
</dbReference>
<proteinExistence type="predicted"/>
<dbReference type="InterPro" id="IPR000182">
    <property type="entry name" value="GNAT_dom"/>
</dbReference>
<evidence type="ECO:0000313" key="2">
    <source>
        <dbReference type="EMBL" id="SNZ15741.1"/>
    </source>
</evidence>
<dbReference type="InterPro" id="IPR039143">
    <property type="entry name" value="GNPNAT1-like"/>
</dbReference>
<keyword evidence="2" id="KW-0012">Acyltransferase</keyword>
<reference evidence="3" key="1">
    <citation type="submission" date="2017-09" db="EMBL/GenBank/DDBJ databases">
        <authorList>
            <person name="Varghese N."/>
            <person name="Submissions S."/>
        </authorList>
    </citation>
    <scope>NUCLEOTIDE SEQUENCE [LARGE SCALE GENOMIC DNA]</scope>
    <source>
        <strain evidence="3">CGMCC 1.8913</strain>
    </source>
</reference>
<accession>A0A285P7A1</accession>
<keyword evidence="2" id="KW-0808">Transferase</keyword>
<protein>
    <submittedName>
        <fullName evidence="2">Predicted N-acyltransferase, GNAT family</fullName>
    </submittedName>
</protein>
<dbReference type="InterPro" id="IPR016181">
    <property type="entry name" value="Acyl_CoA_acyltransferase"/>
</dbReference>
<evidence type="ECO:0000313" key="3">
    <source>
        <dbReference type="Proteomes" id="UP000219356"/>
    </source>
</evidence>
<organism evidence="2 3">
    <name type="scientific">Terribacillus aidingensis</name>
    <dbReference type="NCBI Taxonomy" id="586416"/>
    <lineage>
        <taxon>Bacteria</taxon>
        <taxon>Bacillati</taxon>
        <taxon>Bacillota</taxon>
        <taxon>Bacilli</taxon>
        <taxon>Bacillales</taxon>
        <taxon>Bacillaceae</taxon>
        <taxon>Terribacillus</taxon>
    </lineage>
</organism>
<dbReference type="AlphaFoldDB" id="A0A285P7A1"/>
<dbReference type="SUPFAM" id="SSF55729">
    <property type="entry name" value="Acyl-CoA N-acyltransferases (Nat)"/>
    <property type="match status" value="1"/>
</dbReference>
<dbReference type="PANTHER" id="PTHR13355">
    <property type="entry name" value="GLUCOSAMINE 6-PHOSPHATE N-ACETYLTRANSFERASE"/>
    <property type="match status" value="1"/>
</dbReference>
<gene>
    <name evidence="2" type="ORF">SAMN05421503_2736</name>
</gene>
<dbReference type="Gene3D" id="3.40.630.30">
    <property type="match status" value="1"/>
</dbReference>
<dbReference type="Proteomes" id="UP000219356">
    <property type="component" value="Unassembled WGS sequence"/>
</dbReference>
<dbReference type="CDD" id="cd04301">
    <property type="entry name" value="NAT_SF"/>
    <property type="match status" value="1"/>
</dbReference>
<dbReference type="EMBL" id="OBEK01000004">
    <property type="protein sequence ID" value="SNZ15741.1"/>
    <property type="molecule type" value="Genomic_DNA"/>
</dbReference>